<dbReference type="PANTHER" id="PTHR37953:SF1">
    <property type="entry name" value="UPF0127 PROTEIN MJ1496"/>
    <property type="match status" value="1"/>
</dbReference>
<gene>
    <name evidence="1" type="ordered locus">Lcho_2782</name>
</gene>
<dbReference type="OrthoDB" id="5526466at2"/>
<dbReference type="eggNOG" id="COG1430">
    <property type="taxonomic scope" value="Bacteria"/>
</dbReference>
<dbReference type="HOGENOM" id="CLU_097039_0_0_4"/>
<dbReference type="InterPro" id="IPR038695">
    <property type="entry name" value="Saro_0823-like_sf"/>
</dbReference>
<dbReference type="InterPro" id="IPR003795">
    <property type="entry name" value="DUF192"/>
</dbReference>
<accession>B1XWP6</accession>
<keyword evidence="2" id="KW-1185">Reference proteome</keyword>
<dbReference type="AlphaFoldDB" id="B1XWP6"/>
<dbReference type="KEGG" id="lch:Lcho_2782"/>
<name>B1XWP6_LEPCP</name>
<dbReference type="Pfam" id="PF02643">
    <property type="entry name" value="DUF192"/>
    <property type="match status" value="1"/>
</dbReference>
<evidence type="ECO:0000313" key="1">
    <source>
        <dbReference type="EMBL" id="ACB35047.1"/>
    </source>
</evidence>
<dbReference type="PANTHER" id="PTHR37953">
    <property type="entry name" value="UPF0127 PROTEIN MJ1496"/>
    <property type="match status" value="1"/>
</dbReference>
<sequence precursor="true">MIQIKNDILTIKDNPTCRGHATAAARILRRVGAGILALLLSAGAVTAGAQESAQKLETIRLNAGMHLITAEVAQTPAQRQIGLMHRPSMPANDGMLFVFEERGMHCFWMKNTLLPLAIAFIADDGRIVNIAEMQAGSEASHCPRQPVRYALEMNQGWFAKRGFKAGARIDGGPFPVR</sequence>
<reference evidence="1 2" key="1">
    <citation type="submission" date="2008-03" db="EMBL/GenBank/DDBJ databases">
        <title>Complete sequence of Leptothrix cholodnii SP-6.</title>
        <authorList>
            <consortium name="US DOE Joint Genome Institute"/>
            <person name="Copeland A."/>
            <person name="Lucas S."/>
            <person name="Lapidus A."/>
            <person name="Glavina del Rio T."/>
            <person name="Dalin E."/>
            <person name="Tice H."/>
            <person name="Bruce D."/>
            <person name="Goodwin L."/>
            <person name="Pitluck S."/>
            <person name="Chertkov O."/>
            <person name="Brettin T."/>
            <person name="Detter J.C."/>
            <person name="Han C."/>
            <person name="Kuske C.R."/>
            <person name="Schmutz J."/>
            <person name="Larimer F."/>
            <person name="Land M."/>
            <person name="Hauser L."/>
            <person name="Kyrpides N."/>
            <person name="Lykidis A."/>
            <person name="Emerson D."/>
            <person name="Richardson P."/>
        </authorList>
    </citation>
    <scope>NUCLEOTIDE SEQUENCE [LARGE SCALE GENOMIC DNA]</scope>
    <source>
        <strain evidence="2">ATCC 51168 / LMG 8142 / SP-6</strain>
    </source>
</reference>
<proteinExistence type="predicted"/>
<evidence type="ECO:0000313" key="2">
    <source>
        <dbReference type="Proteomes" id="UP000001693"/>
    </source>
</evidence>
<dbReference type="EMBL" id="CP001013">
    <property type="protein sequence ID" value="ACB35047.1"/>
    <property type="molecule type" value="Genomic_DNA"/>
</dbReference>
<dbReference type="Gene3D" id="2.60.120.1140">
    <property type="entry name" value="Protein of unknown function DUF192"/>
    <property type="match status" value="1"/>
</dbReference>
<protein>
    <submittedName>
        <fullName evidence="1">Uncharacterized protein</fullName>
    </submittedName>
</protein>
<organism evidence="1 2">
    <name type="scientific">Leptothrix cholodnii (strain ATCC 51168 / LMG 8142 / SP-6)</name>
    <name type="common">Leptothrix discophora (strain SP-6)</name>
    <dbReference type="NCBI Taxonomy" id="395495"/>
    <lineage>
        <taxon>Bacteria</taxon>
        <taxon>Pseudomonadati</taxon>
        <taxon>Pseudomonadota</taxon>
        <taxon>Betaproteobacteria</taxon>
        <taxon>Burkholderiales</taxon>
        <taxon>Sphaerotilaceae</taxon>
        <taxon>Leptothrix</taxon>
    </lineage>
</organism>
<dbReference type="STRING" id="395495.Lcho_2782"/>
<dbReference type="RefSeq" id="WP_012347801.1">
    <property type="nucleotide sequence ID" value="NC_010524.1"/>
</dbReference>
<dbReference type="Proteomes" id="UP000001693">
    <property type="component" value="Chromosome"/>
</dbReference>